<feature type="transmembrane region" description="Helical" evidence="1">
    <location>
        <begin position="145"/>
        <end position="163"/>
    </location>
</feature>
<sequence length="276" mass="29362">MTRARLVVLGAFLIVLVGLLAASLADVPFRGGRLPWDGPPGEPGRPGVGAPLANVSWLIYALFGLCVVALVVAVIDRRLRRRLLLRLAVLLVLLAALAWLGERLRHSDGMPVAEEPGSPALVPFPSVVGSSGDADLAPPGRTPDWIAYLGSAALAGAVAWWIFKHHRKRAPGDADEVREALAEASAGLAAGQPVSDVVIRCWTRMVAVVSQRTRGVDRPAVTPREIAAELTRLGLGEDAVLVLTRLFEEVRYGHKDSEPRRAAALAALAAIERAYG</sequence>
<keyword evidence="1" id="KW-0812">Transmembrane</keyword>
<keyword evidence="1" id="KW-0472">Membrane</keyword>
<name>A0A410FUT8_BIPS1</name>
<proteinExistence type="predicted"/>
<feature type="transmembrane region" description="Helical" evidence="1">
    <location>
        <begin position="83"/>
        <end position="101"/>
    </location>
</feature>
<dbReference type="InterPro" id="IPR025403">
    <property type="entry name" value="TgpA-like_C"/>
</dbReference>
<evidence type="ECO:0000313" key="3">
    <source>
        <dbReference type="EMBL" id="QAA76742.1"/>
    </source>
</evidence>
<feature type="transmembrane region" description="Helical" evidence="1">
    <location>
        <begin position="57"/>
        <end position="76"/>
    </location>
</feature>
<protein>
    <recommendedName>
        <fullName evidence="2">Protein-glutamine gamma-glutamyltransferase-like C-terminal domain-containing protein</fullName>
    </recommendedName>
</protein>
<feature type="domain" description="Protein-glutamine gamma-glutamyltransferase-like C-terminal" evidence="2">
    <location>
        <begin position="201"/>
        <end position="268"/>
    </location>
</feature>
<dbReference type="Proteomes" id="UP000287233">
    <property type="component" value="Chromosome"/>
</dbReference>
<keyword evidence="1" id="KW-1133">Transmembrane helix</keyword>
<gene>
    <name evidence="3" type="ORF">BIP78_0976</name>
</gene>
<evidence type="ECO:0000259" key="2">
    <source>
        <dbReference type="Pfam" id="PF13559"/>
    </source>
</evidence>
<reference evidence="4" key="1">
    <citation type="submission" date="2018-12" db="EMBL/GenBank/DDBJ databases">
        <title>Complete genome sequence of an uncultured bacterium of the candidate phylum Bipolaricaulota.</title>
        <authorList>
            <person name="Kadnikov V.V."/>
            <person name="Mardanov A.V."/>
            <person name="Beletsky A.V."/>
            <person name="Frank Y.A."/>
            <person name="Karnachuk O.V."/>
            <person name="Ravin N.V."/>
        </authorList>
    </citation>
    <scope>NUCLEOTIDE SEQUENCE [LARGE SCALE GENOMIC DNA]</scope>
</reference>
<evidence type="ECO:0000313" key="4">
    <source>
        <dbReference type="Proteomes" id="UP000287233"/>
    </source>
</evidence>
<dbReference type="EMBL" id="CP034928">
    <property type="protein sequence ID" value="QAA76742.1"/>
    <property type="molecule type" value="Genomic_DNA"/>
</dbReference>
<organism evidence="3 4">
    <name type="scientific">Bipolaricaulis sibiricus</name>
    <dbReference type="NCBI Taxonomy" id="2501609"/>
    <lineage>
        <taxon>Bacteria</taxon>
        <taxon>Candidatus Bipolaricaulota</taxon>
        <taxon>Candidatus Bipolaricaulia</taxon>
        <taxon>Candidatus Bipolaricaulales</taxon>
        <taxon>Candidatus Bipolaricaulaceae</taxon>
        <taxon>Candidatus Bipolaricaulis</taxon>
    </lineage>
</organism>
<dbReference type="KEGG" id="bih:BIP78_0976"/>
<accession>A0A410FUT8</accession>
<dbReference type="Pfam" id="PF13559">
    <property type="entry name" value="DUF4129"/>
    <property type="match status" value="1"/>
</dbReference>
<evidence type="ECO:0000256" key="1">
    <source>
        <dbReference type="SAM" id="Phobius"/>
    </source>
</evidence>
<dbReference type="AlphaFoldDB" id="A0A410FUT8"/>